<dbReference type="GO" id="GO:0006457">
    <property type="term" value="P:protein folding"/>
    <property type="evidence" value="ECO:0007669"/>
    <property type="project" value="TreeGrafter"/>
</dbReference>
<comment type="caution">
    <text evidence="2">The sequence shown here is derived from an EMBL/GenBank/DDBJ whole genome shotgun (WGS) entry which is preliminary data.</text>
</comment>
<keyword evidence="1" id="KW-1133">Transmembrane helix</keyword>
<evidence type="ECO:0000313" key="2">
    <source>
        <dbReference type="EMBL" id="CCJ31237.1"/>
    </source>
</evidence>
<dbReference type="GO" id="GO:0005789">
    <property type="term" value="C:endoplasmic reticulum membrane"/>
    <property type="evidence" value="ECO:0007669"/>
    <property type="project" value="TreeGrafter"/>
</dbReference>
<organism evidence="3">
    <name type="scientific">Pneumocystis jirovecii</name>
    <name type="common">Human pneumocystis pneumonia agent</name>
    <dbReference type="NCBI Taxonomy" id="42068"/>
    <lineage>
        <taxon>Eukaryota</taxon>
        <taxon>Fungi</taxon>
        <taxon>Dikarya</taxon>
        <taxon>Ascomycota</taxon>
        <taxon>Taphrinomycotina</taxon>
        <taxon>Pneumocystomycetes</taxon>
        <taxon>Pneumocystaceae</taxon>
        <taxon>Pneumocystis</taxon>
    </lineage>
</organism>
<gene>
    <name evidence="2" type="ORF">PNEJI1_000038</name>
</gene>
<dbReference type="AlphaFoldDB" id="L0PG67"/>
<evidence type="ECO:0008006" key="4">
    <source>
        <dbReference type="Google" id="ProtNLM"/>
    </source>
</evidence>
<dbReference type="InterPro" id="IPR022057">
    <property type="entry name" value="Chs7"/>
</dbReference>
<feature type="transmembrane region" description="Helical" evidence="1">
    <location>
        <begin position="124"/>
        <end position="146"/>
    </location>
</feature>
<dbReference type="VEuPathDB" id="FungiDB:PNEJI1_000038"/>
<evidence type="ECO:0000256" key="1">
    <source>
        <dbReference type="SAM" id="Phobius"/>
    </source>
</evidence>
<feature type="transmembrane region" description="Helical" evidence="1">
    <location>
        <begin position="98"/>
        <end position="118"/>
    </location>
</feature>
<proteinExistence type="predicted"/>
<feature type="transmembrane region" description="Helical" evidence="1">
    <location>
        <begin position="69"/>
        <end position="86"/>
    </location>
</feature>
<reference evidence="2 3" key="1">
    <citation type="journal article" date="2012" name="MBio">
        <title>De novo assembly of the Pneumocystis jirovecii genome from a single bronchoalveolar lavage fluid specimen from a patient.</title>
        <authorList>
            <person name="Cisse O.H."/>
            <person name="Pagni M."/>
            <person name="Hauser P.M."/>
        </authorList>
    </citation>
    <scope>NUCLEOTIDE SEQUENCE [LARGE SCALE GENOMIC DNA]</scope>
    <source>
        <strain evidence="2 3">SE8</strain>
    </source>
</reference>
<name>L0PG67_PNEJI</name>
<keyword evidence="1" id="KW-0472">Membrane</keyword>
<accession>L0PG67</accession>
<dbReference type="PANTHER" id="PTHR35329:SF1">
    <property type="entry name" value="CHITIN SYNTHASE EXPORT CHAPERONE"/>
    <property type="match status" value="1"/>
</dbReference>
<dbReference type="Proteomes" id="UP000010422">
    <property type="component" value="Unassembled WGS sequence"/>
</dbReference>
<feature type="transmembrane region" description="Helical" evidence="1">
    <location>
        <begin position="189"/>
        <end position="205"/>
    </location>
</feature>
<dbReference type="InParanoid" id="L0PG67"/>
<dbReference type="PANTHER" id="PTHR35329">
    <property type="entry name" value="CHITIN SYNTHASE EXPORT CHAPERONE"/>
    <property type="match status" value="1"/>
</dbReference>
<protein>
    <recommendedName>
        <fullName evidence="4">Chitin synthase export chaperone</fullName>
    </recommendedName>
</protein>
<evidence type="ECO:0000313" key="3">
    <source>
        <dbReference type="Proteomes" id="UP000010422"/>
    </source>
</evidence>
<sequence>MKFGSFKSVCRSSTLPICNIFLGNFEPYCLLRGLGHVFGIRIKNPLDVFFASISALVALWLIIRSQSKYAAVVFAKYLLLGGFITDAKVFGYFTAAHISFIVTFFWVLLLNAIVGYQLFEDGTIFSISLLVVPSILLFVGSGYIILDSMFFWSDTFIDNYYALRNYGAYILYFLWPLVSIVGIGRMEAFMSVITIGFFSLIHSWSNI</sequence>
<feature type="transmembrane region" description="Helical" evidence="1">
    <location>
        <begin position="46"/>
        <end position="63"/>
    </location>
</feature>
<dbReference type="GO" id="GO:0051082">
    <property type="term" value="F:unfolded protein binding"/>
    <property type="evidence" value="ECO:0007669"/>
    <property type="project" value="TreeGrafter"/>
</dbReference>
<dbReference type="STRING" id="1209962.L0PG67"/>
<dbReference type="Pfam" id="PF12271">
    <property type="entry name" value="Chs7"/>
    <property type="match status" value="1"/>
</dbReference>
<keyword evidence="1" id="KW-0812">Transmembrane</keyword>
<feature type="transmembrane region" description="Helical" evidence="1">
    <location>
        <begin position="166"/>
        <end position="183"/>
    </location>
</feature>
<dbReference type="EMBL" id="CAKM01000281">
    <property type="protein sequence ID" value="CCJ31237.1"/>
    <property type="molecule type" value="Genomic_DNA"/>
</dbReference>